<comment type="caution">
    <text evidence="8">The sequence shown here is derived from an EMBL/GenBank/DDBJ whole genome shotgun (WGS) entry which is preliminary data.</text>
</comment>
<feature type="transmembrane region" description="Helical" evidence="6">
    <location>
        <begin position="176"/>
        <end position="193"/>
    </location>
</feature>
<feature type="transmembrane region" description="Helical" evidence="6">
    <location>
        <begin position="15"/>
        <end position="37"/>
    </location>
</feature>
<dbReference type="InterPro" id="IPR020846">
    <property type="entry name" value="MFS_dom"/>
</dbReference>
<dbReference type="SUPFAM" id="SSF103473">
    <property type="entry name" value="MFS general substrate transporter"/>
    <property type="match status" value="1"/>
</dbReference>
<evidence type="ECO:0000256" key="6">
    <source>
        <dbReference type="SAM" id="Phobius"/>
    </source>
</evidence>
<feature type="transmembrane region" description="Helical" evidence="6">
    <location>
        <begin position="305"/>
        <end position="323"/>
    </location>
</feature>
<evidence type="ECO:0000256" key="4">
    <source>
        <dbReference type="ARBA" id="ARBA00022989"/>
    </source>
</evidence>
<accession>A0ABP5EM60</accession>
<organism evidence="8 9">
    <name type="scientific">Catenulispora subtropica</name>
    <dbReference type="NCBI Taxonomy" id="450798"/>
    <lineage>
        <taxon>Bacteria</taxon>
        <taxon>Bacillati</taxon>
        <taxon>Actinomycetota</taxon>
        <taxon>Actinomycetes</taxon>
        <taxon>Catenulisporales</taxon>
        <taxon>Catenulisporaceae</taxon>
        <taxon>Catenulispora</taxon>
    </lineage>
</organism>
<dbReference type="PROSITE" id="PS50850">
    <property type="entry name" value="MFS"/>
    <property type="match status" value="1"/>
</dbReference>
<dbReference type="InterPro" id="IPR036259">
    <property type="entry name" value="MFS_trans_sf"/>
</dbReference>
<feature type="transmembrane region" description="Helical" evidence="6">
    <location>
        <begin position="150"/>
        <end position="170"/>
    </location>
</feature>
<feature type="domain" description="Major facilitator superfamily (MFS) profile" evidence="7">
    <location>
        <begin position="1"/>
        <end position="412"/>
    </location>
</feature>
<keyword evidence="2" id="KW-1003">Cell membrane</keyword>
<feature type="transmembrane region" description="Helical" evidence="6">
    <location>
        <begin position="77"/>
        <end position="99"/>
    </location>
</feature>
<feature type="transmembrane region" description="Helical" evidence="6">
    <location>
        <begin position="329"/>
        <end position="355"/>
    </location>
</feature>
<dbReference type="Gene3D" id="1.20.1250.20">
    <property type="entry name" value="MFS general substrate transporter like domains"/>
    <property type="match status" value="1"/>
</dbReference>
<feature type="transmembrane region" description="Helical" evidence="6">
    <location>
        <begin position="105"/>
        <end position="129"/>
    </location>
</feature>
<feature type="transmembrane region" description="Helical" evidence="6">
    <location>
        <begin position="49"/>
        <end position="70"/>
    </location>
</feature>
<reference evidence="9" key="1">
    <citation type="journal article" date="2019" name="Int. J. Syst. Evol. Microbiol.">
        <title>The Global Catalogue of Microorganisms (GCM) 10K type strain sequencing project: providing services to taxonomists for standard genome sequencing and annotation.</title>
        <authorList>
            <consortium name="The Broad Institute Genomics Platform"/>
            <consortium name="The Broad Institute Genome Sequencing Center for Infectious Disease"/>
            <person name="Wu L."/>
            <person name="Ma J."/>
        </authorList>
    </citation>
    <scope>NUCLEOTIDE SEQUENCE [LARGE SCALE GENOMIC DNA]</scope>
    <source>
        <strain evidence="9">JCM 16013</strain>
    </source>
</reference>
<dbReference type="CDD" id="cd06173">
    <property type="entry name" value="MFS_MefA_like"/>
    <property type="match status" value="1"/>
</dbReference>
<dbReference type="EMBL" id="BAAAQM010000064">
    <property type="protein sequence ID" value="GAA1999238.1"/>
    <property type="molecule type" value="Genomic_DNA"/>
</dbReference>
<dbReference type="RefSeq" id="WP_344662028.1">
    <property type="nucleotide sequence ID" value="NZ_BAAAQM010000064.1"/>
</dbReference>
<name>A0ABP5EM60_9ACTN</name>
<protein>
    <submittedName>
        <fullName evidence="8">MFS transporter</fullName>
    </submittedName>
</protein>
<evidence type="ECO:0000256" key="5">
    <source>
        <dbReference type="ARBA" id="ARBA00023136"/>
    </source>
</evidence>
<dbReference type="PANTHER" id="PTHR23513:SF6">
    <property type="entry name" value="MAJOR FACILITATOR SUPERFAMILY ASSOCIATED DOMAIN-CONTAINING PROTEIN"/>
    <property type="match status" value="1"/>
</dbReference>
<evidence type="ECO:0000313" key="8">
    <source>
        <dbReference type="EMBL" id="GAA1999238.1"/>
    </source>
</evidence>
<dbReference type="PANTHER" id="PTHR23513">
    <property type="entry name" value="INTEGRAL MEMBRANE EFFLUX PROTEIN-RELATED"/>
    <property type="match status" value="1"/>
</dbReference>
<dbReference type="Proteomes" id="UP001499854">
    <property type="component" value="Unassembled WGS sequence"/>
</dbReference>
<dbReference type="Pfam" id="PF07690">
    <property type="entry name" value="MFS_1"/>
    <property type="match status" value="1"/>
</dbReference>
<keyword evidence="5 6" id="KW-0472">Membrane</keyword>
<dbReference type="InterPro" id="IPR011701">
    <property type="entry name" value="MFS"/>
</dbReference>
<evidence type="ECO:0000256" key="2">
    <source>
        <dbReference type="ARBA" id="ARBA00022475"/>
    </source>
</evidence>
<keyword evidence="3 6" id="KW-0812">Transmembrane</keyword>
<feature type="transmembrane region" description="Helical" evidence="6">
    <location>
        <begin position="239"/>
        <end position="266"/>
    </location>
</feature>
<sequence>MPSPGTLRRNRDFRLFLVVVGLSRLGTQVSFLALPLLTLRLTGSSARTGSLALLEGVVFLAMSLPGGALADHFSRRATMVGCALGCAAAMGGLATAVTLHHASFALIAAAVVVIGVLGGVFAPASGASIRTIVAEGDLLDAYSTLEARSAVLFLIGPPLGGFLFGISAQVPLWTDAASYVVCALGVLAVRTPLNRPRAPAPAVGADVSPDRTQDGRTGTVRSLAKGAAAGMVFIWRNAFLRYCALGTAALNTAFQSAIFLVILAFARDGRGATATGLVISAWGIGALAGSLLARRLTKRYDARQTLLGVTWACAALVPLLAVAHGAVVAVIAVVAGCGLLAPSHNAVAAGTLARLTPDHLQGRAQSAAGLMAMAGAPFGPLLAGIAFQSFALWTLFVALGVLIAAVALAGQASAALRTVPAAPGQEPRLQTVAGPS</sequence>
<evidence type="ECO:0000256" key="3">
    <source>
        <dbReference type="ARBA" id="ARBA00022692"/>
    </source>
</evidence>
<comment type="subcellular location">
    <subcellularLocation>
        <location evidence="1">Cell membrane</location>
        <topology evidence="1">Multi-pass membrane protein</topology>
    </subcellularLocation>
</comment>
<gene>
    <name evidence="8" type="ORF">GCM10009838_75800</name>
</gene>
<evidence type="ECO:0000256" key="1">
    <source>
        <dbReference type="ARBA" id="ARBA00004651"/>
    </source>
</evidence>
<feature type="transmembrane region" description="Helical" evidence="6">
    <location>
        <begin position="367"/>
        <end position="385"/>
    </location>
</feature>
<feature type="transmembrane region" description="Helical" evidence="6">
    <location>
        <begin position="391"/>
        <end position="410"/>
    </location>
</feature>
<feature type="transmembrane region" description="Helical" evidence="6">
    <location>
        <begin position="272"/>
        <end position="293"/>
    </location>
</feature>
<evidence type="ECO:0000259" key="7">
    <source>
        <dbReference type="PROSITE" id="PS50850"/>
    </source>
</evidence>
<keyword evidence="9" id="KW-1185">Reference proteome</keyword>
<proteinExistence type="predicted"/>
<keyword evidence="4 6" id="KW-1133">Transmembrane helix</keyword>
<evidence type="ECO:0000313" key="9">
    <source>
        <dbReference type="Proteomes" id="UP001499854"/>
    </source>
</evidence>